<comment type="similarity">
    <text evidence="1 8">Belongs to the cAMP-dependent kinase regulatory chain family.</text>
</comment>
<organism evidence="12 13">
    <name type="scientific">Furculomyces boomerangus</name>
    <dbReference type="NCBI Taxonomy" id="61424"/>
    <lineage>
        <taxon>Eukaryota</taxon>
        <taxon>Fungi</taxon>
        <taxon>Fungi incertae sedis</taxon>
        <taxon>Zoopagomycota</taxon>
        <taxon>Kickxellomycotina</taxon>
        <taxon>Harpellomycetes</taxon>
        <taxon>Harpellales</taxon>
        <taxon>Harpellaceae</taxon>
        <taxon>Furculomyces</taxon>
    </lineage>
</organism>
<dbReference type="AlphaFoldDB" id="A0A2T9YMZ8"/>
<feature type="region of interest" description="Disordered" evidence="10">
    <location>
        <begin position="94"/>
        <end position="129"/>
    </location>
</feature>
<feature type="compositionally biased region" description="Polar residues" evidence="10">
    <location>
        <begin position="45"/>
        <end position="57"/>
    </location>
</feature>
<evidence type="ECO:0000313" key="12">
    <source>
        <dbReference type="EMBL" id="PVU93691.1"/>
    </source>
</evidence>
<keyword evidence="7 8" id="KW-0114">cAMP</keyword>
<dbReference type="GO" id="GO:0005634">
    <property type="term" value="C:nucleus"/>
    <property type="evidence" value="ECO:0007669"/>
    <property type="project" value="TreeGrafter"/>
</dbReference>
<keyword evidence="13" id="KW-1185">Reference proteome</keyword>
<dbReference type="CDD" id="cd00038">
    <property type="entry name" value="CAP_ED"/>
    <property type="match status" value="2"/>
</dbReference>
<evidence type="ECO:0000256" key="4">
    <source>
        <dbReference type="ARBA" id="ARBA00022566"/>
    </source>
</evidence>
<dbReference type="PRINTS" id="PR00103">
    <property type="entry name" value="CAMPKINASE"/>
</dbReference>
<dbReference type="InterPro" id="IPR014710">
    <property type="entry name" value="RmlC-like_jellyroll"/>
</dbReference>
<dbReference type="Gene3D" id="2.60.120.10">
    <property type="entry name" value="Jelly Rolls"/>
    <property type="match status" value="2"/>
</dbReference>
<dbReference type="GO" id="GO:0005952">
    <property type="term" value="C:cAMP-dependent protein kinase complex"/>
    <property type="evidence" value="ECO:0007669"/>
    <property type="project" value="InterPro"/>
</dbReference>
<dbReference type="InterPro" id="IPR018488">
    <property type="entry name" value="cNMP-bd_CS"/>
</dbReference>
<dbReference type="GO" id="GO:0033554">
    <property type="term" value="P:cellular response to stress"/>
    <property type="evidence" value="ECO:0007669"/>
    <property type="project" value="UniProtKB-ARBA"/>
</dbReference>
<feature type="compositionally biased region" description="Polar residues" evidence="10">
    <location>
        <begin position="94"/>
        <end position="106"/>
    </location>
</feature>
<feature type="binding site" evidence="9">
    <location>
        <position position="239"/>
    </location>
    <ligand>
        <name>3',5'-cyclic AMP</name>
        <dbReference type="ChEBI" id="CHEBI:58165"/>
        <label>1</label>
    </ligand>
</feature>
<keyword evidence="4 8" id="KW-0116">cAMP-binding</keyword>
<dbReference type="GO" id="GO:0030552">
    <property type="term" value="F:cAMP binding"/>
    <property type="evidence" value="ECO:0007669"/>
    <property type="project" value="UniProtKB-KW"/>
</dbReference>
<dbReference type="GO" id="GO:0005829">
    <property type="term" value="C:cytosol"/>
    <property type="evidence" value="ECO:0007669"/>
    <property type="project" value="TreeGrafter"/>
</dbReference>
<name>A0A2T9YMZ8_9FUNG</name>
<dbReference type="GO" id="GO:0004862">
    <property type="term" value="F:cAMP-dependent protein kinase inhibitor activity"/>
    <property type="evidence" value="ECO:0007669"/>
    <property type="project" value="TreeGrafter"/>
</dbReference>
<feature type="binding site" evidence="9">
    <location>
        <position position="375"/>
    </location>
    <ligand>
        <name>3',5'-cyclic AMP</name>
        <dbReference type="ChEBI" id="CHEBI:58165"/>
        <label>2</label>
    </ligand>
</feature>
<keyword evidence="3" id="KW-0597">Phosphoprotein</keyword>
<comment type="caution">
    <text evidence="12">The sequence shown here is derived from an EMBL/GenBank/DDBJ whole genome shotgun (WGS) entry which is preliminary data.</text>
</comment>
<feature type="domain" description="Cyclic nucleotide-binding" evidence="11">
    <location>
        <begin position="283"/>
        <end position="414"/>
    </location>
</feature>
<feature type="region of interest" description="Disordered" evidence="10">
    <location>
        <begin position="335"/>
        <end position="355"/>
    </location>
</feature>
<dbReference type="InterPro" id="IPR050503">
    <property type="entry name" value="cAMP-dep_PK_reg_su-like"/>
</dbReference>
<protein>
    <recommendedName>
        <fullName evidence="2 8">cAMP-dependent protein kinase regulatory subunit</fullName>
    </recommendedName>
</protein>
<dbReference type="InterPro" id="IPR000595">
    <property type="entry name" value="cNMP-bd_dom"/>
</dbReference>
<feature type="domain" description="Cyclic nucleotide-binding" evidence="11">
    <location>
        <begin position="155"/>
        <end position="280"/>
    </location>
</feature>
<feature type="binding site" evidence="9">
    <location>
        <position position="230"/>
    </location>
    <ligand>
        <name>3',5'-cyclic AMP</name>
        <dbReference type="ChEBI" id="CHEBI:58165"/>
        <label>1</label>
    </ligand>
</feature>
<dbReference type="STRING" id="61424.A0A2T9YMZ8"/>
<evidence type="ECO:0000256" key="10">
    <source>
        <dbReference type="SAM" id="MobiDB-lite"/>
    </source>
</evidence>
<dbReference type="PROSITE" id="PS00889">
    <property type="entry name" value="CNMP_BINDING_2"/>
    <property type="match status" value="1"/>
</dbReference>
<dbReference type="OrthoDB" id="417078at2759"/>
<evidence type="ECO:0000256" key="2">
    <source>
        <dbReference type="ARBA" id="ARBA00020355"/>
    </source>
</evidence>
<feature type="binding site" evidence="9">
    <location>
        <position position="366"/>
    </location>
    <ligand>
        <name>3',5'-cyclic AMP</name>
        <dbReference type="ChEBI" id="CHEBI:58165"/>
        <label>2</label>
    </ligand>
</feature>
<gene>
    <name evidence="12" type="ORF">BB559_003200</name>
</gene>
<evidence type="ECO:0000256" key="6">
    <source>
        <dbReference type="ARBA" id="ARBA00022741"/>
    </source>
</evidence>
<evidence type="ECO:0000256" key="9">
    <source>
        <dbReference type="PIRSR" id="PIRSR000548-1"/>
    </source>
</evidence>
<dbReference type="GO" id="GO:0034236">
    <property type="term" value="F:protein kinase A catalytic subunit binding"/>
    <property type="evidence" value="ECO:0007669"/>
    <property type="project" value="TreeGrafter"/>
</dbReference>
<dbReference type="EMBL" id="MBFT01000307">
    <property type="protein sequence ID" value="PVU93691.1"/>
    <property type="molecule type" value="Genomic_DNA"/>
</dbReference>
<feature type="compositionally biased region" description="Low complexity" evidence="10">
    <location>
        <begin position="66"/>
        <end position="78"/>
    </location>
</feature>
<dbReference type="SUPFAM" id="SSF51206">
    <property type="entry name" value="cAMP-binding domain-like"/>
    <property type="match status" value="2"/>
</dbReference>
<dbReference type="SMART" id="SM00100">
    <property type="entry name" value="cNMP"/>
    <property type="match status" value="2"/>
</dbReference>
<keyword evidence="5" id="KW-0677">Repeat</keyword>
<evidence type="ECO:0000256" key="8">
    <source>
        <dbReference type="PIRNR" id="PIRNR000548"/>
    </source>
</evidence>
<dbReference type="PIRSF" id="PIRSF000548">
    <property type="entry name" value="PK_regulatory"/>
    <property type="match status" value="1"/>
</dbReference>
<dbReference type="FunFam" id="2.60.120.10:FF:000006">
    <property type="entry name" value="cAMP-dependent protein kinase type I-alpha regulatory subunit"/>
    <property type="match status" value="1"/>
</dbReference>
<evidence type="ECO:0000313" key="13">
    <source>
        <dbReference type="Proteomes" id="UP000245699"/>
    </source>
</evidence>
<evidence type="ECO:0000259" key="11">
    <source>
        <dbReference type="PROSITE" id="PS50042"/>
    </source>
</evidence>
<evidence type="ECO:0000256" key="5">
    <source>
        <dbReference type="ARBA" id="ARBA00022737"/>
    </source>
</evidence>
<dbReference type="Proteomes" id="UP000245699">
    <property type="component" value="Unassembled WGS sequence"/>
</dbReference>
<comment type="subunit">
    <text evidence="8">Tetramer, composed of 2 regulatory (R) and 2 catalytic (C) subunits. In the presence of cAMP it dissociates into 2 active monomeric C subunits and an R dimer.</text>
</comment>
<keyword evidence="6 8" id="KW-0547">Nucleotide-binding</keyword>
<dbReference type="PANTHER" id="PTHR11635:SF152">
    <property type="entry name" value="CAMP-DEPENDENT PROTEIN KINASE TYPE I REGULATORY SUBUNIT-RELATED"/>
    <property type="match status" value="1"/>
</dbReference>
<dbReference type="InterPro" id="IPR012198">
    <property type="entry name" value="cAMP_dep_PK_reg_su"/>
</dbReference>
<sequence>MENSNQQNTDFRKSALLAAKTETAGPSEETPSTEGGRASLFTRELLSTSNQNNTEIHPSSPEPLDNNGGFEFNNPFGNSDNATDTFSKLVVPLSTDSSGLGSTETPGTLPFGGRRFSVSAESMDPTSNETYEKKVIPKTEEQKARIAKSLQSNFLFRSLDEDSYNDVVDAMEEKHVEPGTDVIVQGGVGDYFYIIEKGKFEIYKSNINPDGSLSEPKLVGTAEDGGSFGEIALMYNAPRAATVTSTTDSTLWALDRVTFRRLLMERTSRKRKLYEKFLEEVPILSKLEPYELQKIADSLEPVTFEDGDVVIKQGDVGDCFYLIEDGKAKVFKHKTTDDTNPENTEHHHEHGEEQVGELTKGDYFGELALLSNDKRKATIMASGKLKCVRMSKESFDRLFGPLIKTFRRQSVRYT</sequence>
<dbReference type="PROSITE" id="PS00888">
    <property type="entry name" value="CNMP_BINDING_1"/>
    <property type="match status" value="1"/>
</dbReference>
<feature type="region of interest" description="Disordered" evidence="10">
    <location>
        <begin position="1"/>
        <end position="79"/>
    </location>
</feature>
<evidence type="ECO:0000256" key="3">
    <source>
        <dbReference type="ARBA" id="ARBA00022553"/>
    </source>
</evidence>
<dbReference type="InterPro" id="IPR018490">
    <property type="entry name" value="cNMP-bd_dom_sf"/>
</dbReference>
<dbReference type="PROSITE" id="PS50042">
    <property type="entry name" value="CNMP_BINDING_3"/>
    <property type="match status" value="2"/>
</dbReference>
<evidence type="ECO:0000256" key="7">
    <source>
        <dbReference type="ARBA" id="ARBA00023149"/>
    </source>
</evidence>
<feature type="compositionally biased region" description="Basic and acidic residues" evidence="10">
    <location>
        <begin position="343"/>
        <end position="353"/>
    </location>
</feature>
<dbReference type="Pfam" id="PF00027">
    <property type="entry name" value="cNMP_binding"/>
    <property type="match status" value="2"/>
</dbReference>
<evidence type="ECO:0000256" key="1">
    <source>
        <dbReference type="ARBA" id="ARBA00005753"/>
    </source>
</evidence>
<proteinExistence type="inferred from homology"/>
<dbReference type="FunFam" id="2.60.120.10:FF:000039">
    <property type="entry name" value="cAMP-dependent protein kinase regulatory subunit"/>
    <property type="match status" value="1"/>
</dbReference>
<dbReference type="PANTHER" id="PTHR11635">
    <property type="entry name" value="CAMP-DEPENDENT PROTEIN KINASE REGULATORY CHAIN"/>
    <property type="match status" value="1"/>
</dbReference>
<reference evidence="12 13" key="1">
    <citation type="journal article" date="2018" name="MBio">
        <title>Comparative Genomics Reveals the Core Gene Toolbox for the Fungus-Insect Symbiosis.</title>
        <authorList>
            <person name="Wang Y."/>
            <person name="Stata M."/>
            <person name="Wang W."/>
            <person name="Stajich J.E."/>
            <person name="White M.M."/>
            <person name="Moncalvo J.M."/>
        </authorList>
    </citation>
    <scope>NUCLEOTIDE SEQUENCE [LARGE SCALE GENOMIC DNA]</scope>
    <source>
        <strain evidence="12 13">AUS-77-4</strain>
    </source>
</reference>
<accession>A0A2T9YMZ8</accession>